<organism evidence="2 3">
    <name type="scientific">Glacieibacterium arshaanense</name>
    <dbReference type="NCBI Taxonomy" id="2511025"/>
    <lineage>
        <taxon>Bacteria</taxon>
        <taxon>Pseudomonadati</taxon>
        <taxon>Pseudomonadota</taxon>
        <taxon>Alphaproteobacteria</taxon>
        <taxon>Sphingomonadales</taxon>
        <taxon>Sphingosinicellaceae</taxon>
        <taxon>Glacieibacterium</taxon>
    </lineage>
</organism>
<keyword evidence="2" id="KW-0808">Transferase</keyword>
<dbReference type="OrthoDB" id="292760at2"/>
<evidence type="ECO:0000259" key="1">
    <source>
        <dbReference type="Pfam" id="PF05050"/>
    </source>
</evidence>
<keyword evidence="3" id="KW-1185">Reference proteome</keyword>
<dbReference type="InterPro" id="IPR053188">
    <property type="entry name" value="FkbM_Methyltransferase"/>
</dbReference>
<dbReference type="NCBIfam" id="TIGR01444">
    <property type="entry name" value="fkbM_fam"/>
    <property type="match status" value="1"/>
</dbReference>
<keyword evidence="2" id="KW-0489">Methyltransferase</keyword>
<dbReference type="Gene3D" id="3.40.50.150">
    <property type="entry name" value="Vaccinia Virus protein VP39"/>
    <property type="match status" value="1"/>
</dbReference>
<name>A0A4Y9EML6_9SPHN</name>
<dbReference type="SUPFAM" id="SSF53335">
    <property type="entry name" value="S-adenosyl-L-methionine-dependent methyltransferases"/>
    <property type="match status" value="1"/>
</dbReference>
<dbReference type="PANTHER" id="PTHR36973">
    <property type="entry name" value="SLL1456 PROTEIN-RELATED"/>
    <property type="match status" value="1"/>
</dbReference>
<dbReference type="RefSeq" id="WP_135245869.1">
    <property type="nucleotide sequence ID" value="NZ_SIHO01000002.1"/>
</dbReference>
<dbReference type="AlphaFoldDB" id="A0A4Y9EML6"/>
<dbReference type="GO" id="GO:0032259">
    <property type="term" value="P:methylation"/>
    <property type="evidence" value="ECO:0007669"/>
    <property type="project" value="UniProtKB-KW"/>
</dbReference>
<dbReference type="InterPro" id="IPR006342">
    <property type="entry name" value="FkbM_mtfrase"/>
</dbReference>
<gene>
    <name evidence="2" type="ORF">EUV02_08795</name>
</gene>
<evidence type="ECO:0000313" key="2">
    <source>
        <dbReference type="EMBL" id="TFU03277.1"/>
    </source>
</evidence>
<comment type="caution">
    <text evidence="2">The sequence shown here is derived from an EMBL/GenBank/DDBJ whole genome shotgun (WGS) entry which is preliminary data.</text>
</comment>
<reference evidence="2 3" key="1">
    <citation type="submission" date="2019-02" db="EMBL/GenBank/DDBJ databases">
        <title>Polymorphobacter sp. isolated from the lake at the Tibet of China.</title>
        <authorList>
            <person name="Li A."/>
        </authorList>
    </citation>
    <scope>NUCLEOTIDE SEQUENCE [LARGE SCALE GENOMIC DNA]</scope>
    <source>
        <strain evidence="2 3">DJ1R-1</strain>
    </source>
</reference>
<proteinExistence type="predicted"/>
<sequence length="242" mass="25699">MVKRIVKSAFLGAGLELRRHNPAYSPDAQLANVLKRQSIDVLFDVGANIGQYGGLVRKLGYDGSIVSFEPLAAAHATLTAASAGDRNWHVAPRGAIGAEDGEVMINVAGNSVSSSVLPMLDSHGDAAPDSRYTGQEAVPLARLDSIAPTWLQPASQLFLKIDTQGFEGAVLDGASETLARARGVQLELSLTPLYQDQLLAEAMMARLRSAGFAPWTLWQGFADAASGRLLQIDAIFVREDAA</sequence>
<dbReference type="GO" id="GO:0008171">
    <property type="term" value="F:O-methyltransferase activity"/>
    <property type="evidence" value="ECO:0007669"/>
    <property type="project" value="TreeGrafter"/>
</dbReference>
<feature type="domain" description="Methyltransferase FkbM" evidence="1">
    <location>
        <begin position="44"/>
        <end position="212"/>
    </location>
</feature>
<dbReference type="EMBL" id="SIHO01000002">
    <property type="protein sequence ID" value="TFU03277.1"/>
    <property type="molecule type" value="Genomic_DNA"/>
</dbReference>
<dbReference type="PANTHER" id="PTHR36973:SF4">
    <property type="entry name" value="NODULATION PROTEIN"/>
    <property type="match status" value="1"/>
</dbReference>
<dbReference type="InterPro" id="IPR029063">
    <property type="entry name" value="SAM-dependent_MTases_sf"/>
</dbReference>
<dbReference type="Pfam" id="PF05050">
    <property type="entry name" value="Methyltransf_21"/>
    <property type="match status" value="1"/>
</dbReference>
<evidence type="ECO:0000313" key="3">
    <source>
        <dbReference type="Proteomes" id="UP000297737"/>
    </source>
</evidence>
<accession>A0A4Y9EML6</accession>
<protein>
    <submittedName>
        <fullName evidence="2">FkbM family methyltransferase</fullName>
    </submittedName>
</protein>
<dbReference type="Proteomes" id="UP000297737">
    <property type="component" value="Unassembled WGS sequence"/>
</dbReference>